<evidence type="ECO:0000313" key="1">
    <source>
        <dbReference type="EMBL" id="PIR71708.1"/>
    </source>
</evidence>
<gene>
    <name evidence="1" type="ORF">COU43_01070</name>
</gene>
<dbReference type="Proteomes" id="UP000228909">
    <property type="component" value="Unassembled WGS sequence"/>
</dbReference>
<organism evidence="1 2">
    <name type="scientific">Candidatus Nealsonbacteria bacterium CG10_big_fil_rev_8_21_14_0_10_37_25</name>
    <dbReference type="NCBI Taxonomy" id="1974711"/>
    <lineage>
        <taxon>Bacteria</taxon>
        <taxon>Candidatus Nealsoniibacteriota</taxon>
    </lineage>
</organism>
<sequence>MVKNQLKILPRKEILIPQTYPLLSKKERLLIWKKVKGMWKNRKPEPIQELKKIRKEWNRKLPPLSL</sequence>
<dbReference type="EMBL" id="PFCK01000029">
    <property type="protein sequence ID" value="PIR71708.1"/>
    <property type="molecule type" value="Genomic_DNA"/>
</dbReference>
<comment type="caution">
    <text evidence="1">The sequence shown here is derived from an EMBL/GenBank/DDBJ whole genome shotgun (WGS) entry which is preliminary data.</text>
</comment>
<evidence type="ECO:0000313" key="2">
    <source>
        <dbReference type="Proteomes" id="UP000228909"/>
    </source>
</evidence>
<dbReference type="AlphaFoldDB" id="A0A2H0TJH7"/>
<name>A0A2H0TJH7_9BACT</name>
<proteinExistence type="predicted"/>
<reference evidence="2" key="1">
    <citation type="submission" date="2017-09" db="EMBL/GenBank/DDBJ databases">
        <title>Depth-based differentiation of microbial function through sediment-hosted aquifers and enrichment of novel symbionts in the deep terrestrial subsurface.</title>
        <authorList>
            <person name="Probst A.J."/>
            <person name="Ladd B."/>
            <person name="Jarett J.K."/>
            <person name="Geller-Mcgrath D.E."/>
            <person name="Sieber C.M.K."/>
            <person name="Emerson J.B."/>
            <person name="Anantharaman K."/>
            <person name="Thomas B.C."/>
            <person name="Malmstrom R."/>
            <person name="Stieglmeier M."/>
            <person name="Klingl A."/>
            <person name="Woyke T."/>
            <person name="Ryan C.M."/>
            <person name="Banfield J.F."/>
        </authorList>
    </citation>
    <scope>NUCLEOTIDE SEQUENCE [LARGE SCALE GENOMIC DNA]</scope>
</reference>
<accession>A0A2H0TJH7</accession>
<protein>
    <submittedName>
        <fullName evidence="1">Uncharacterized protein</fullName>
    </submittedName>
</protein>